<evidence type="ECO:0000256" key="2">
    <source>
        <dbReference type="SAM" id="SignalP"/>
    </source>
</evidence>
<evidence type="ECO:0000256" key="1">
    <source>
        <dbReference type="ARBA" id="ARBA00022729"/>
    </source>
</evidence>
<protein>
    <recommendedName>
        <fullName evidence="3">Yeast cell wall synthesis Kre9/Knh1-like N-terminal domain-containing protein</fullName>
    </recommendedName>
</protein>
<feature type="signal peptide" evidence="2">
    <location>
        <begin position="1"/>
        <end position="18"/>
    </location>
</feature>
<feature type="domain" description="Yeast cell wall synthesis Kre9/Knh1-like N-terminal" evidence="3">
    <location>
        <begin position="23"/>
        <end position="111"/>
    </location>
</feature>
<reference evidence="4 5" key="1">
    <citation type="submission" date="2024-01" db="EMBL/GenBank/DDBJ databases">
        <title>Comparative genomics of Cryptococcus and Kwoniella reveals pathogenesis evolution and contrasting modes of karyotype evolution via chromosome fusion or intercentromeric recombination.</title>
        <authorList>
            <person name="Coelho M.A."/>
            <person name="David-Palma M."/>
            <person name="Shea T."/>
            <person name="Bowers K."/>
            <person name="McGinley-Smith S."/>
            <person name="Mohammad A.W."/>
            <person name="Gnirke A."/>
            <person name="Yurkov A.M."/>
            <person name="Nowrousian M."/>
            <person name="Sun S."/>
            <person name="Cuomo C.A."/>
            <person name="Heitman J."/>
        </authorList>
    </citation>
    <scope>NUCLEOTIDE SEQUENCE [LARGE SCALE GENOMIC DNA]</scope>
    <source>
        <strain evidence="4">CBS 11374</strain>
    </source>
</reference>
<organism evidence="4 5">
    <name type="scientific">Kwoniella shivajii</name>
    <dbReference type="NCBI Taxonomy" id="564305"/>
    <lineage>
        <taxon>Eukaryota</taxon>
        <taxon>Fungi</taxon>
        <taxon>Dikarya</taxon>
        <taxon>Basidiomycota</taxon>
        <taxon>Agaricomycotina</taxon>
        <taxon>Tremellomycetes</taxon>
        <taxon>Tremellales</taxon>
        <taxon>Cryptococcaceae</taxon>
        <taxon>Kwoniella</taxon>
    </lineage>
</organism>
<dbReference type="InterPro" id="IPR018466">
    <property type="entry name" value="Kre9/Knh1-like_N"/>
</dbReference>
<dbReference type="PANTHER" id="PTHR35185">
    <property type="entry name" value="SERINE/THREONINE-RICH PROTEIN ADG2-RELATED"/>
    <property type="match status" value="1"/>
</dbReference>
<dbReference type="EMBL" id="CP141886">
    <property type="protein sequence ID" value="WRT67626.1"/>
    <property type="molecule type" value="Genomic_DNA"/>
</dbReference>
<evidence type="ECO:0000259" key="3">
    <source>
        <dbReference type="Pfam" id="PF10342"/>
    </source>
</evidence>
<gene>
    <name evidence="4" type="ORF">IL334_004598</name>
</gene>
<dbReference type="PANTHER" id="PTHR35185:SF1">
    <property type="entry name" value="UPF0619 GPI-ANCHORED MEMBRANE PROTEIN C1322.10"/>
    <property type="match status" value="1"/>
</dbReference>
<dbReference type="InterPro" id="IPR052479">
    <property type="entry name" value="GPI-anchor_Adhesion_Reg"/>
</dbReference>
<dbReference type="RefSeq" id="XP_062792366.1">
    <property type="nucleotide sequence ID" value="XM_062936315.1"/>
</dbReference>
<dbReference type="Pfam" id="PF10342">
    <property type="entry name" value="Kre9_KNH"/>
    <property type="match status" value="1"/>
</dbReference>
<evidence type="ECO:0000313" key="4">
    <source>
        <dbReference type="EMBL" id="WRT67626.1"/>
    </source>
</evidence>
<evidence type="ECO:0000313" key="5">
    <source>
        <dbReference type="Proteomes" id="UP001329825"/>
    </source>
</evidence>
<accession>A0ABZ1D3S4</accession>
<proteinExistence type="predicted"/>
<feature type="chain" id="PRO_5045073325" description="Yeast cell wall synthesis Kre9/Knh1-like N-terminal domain-containing protein" evidence="2">
    <location>
        <begin position="19"/>
        <end position="189"/>
    </location>
</feature>
<sequence length="189" mass="18930">MLSKILLPFALLAIAAQAIQITTPNNSTGWSSSGSQMIEWDSVSTDPGNFSIYISQPGSSAKQVIQKDVMTSEKSFIYTPSKDISPGQGYQISFLGSSDNGILAQSNQFEVKEGQSTLSATSTASLTTTAVTTASPTGGASTTAAGSGSQTSAAASSAAASSGSTSAGQLVTIPSGALLFVAGLLGIFA</sequence>
<keyword evidence="5" id="KW-1185">Reference proteome</keyword>
<keyword evidence="1 2" id="KW-0732">Signal</keyword>
<dbReference type="GeneID" id="87956729"/>
<dbReference type="Proteomes" id="UP001329825">
    <property type="component" value="Chromosome 6"/>
</dbReference>
<name>A0ABZ1D3S4_9TREE</name>